<dbReference type="SMART" id="SM01294">
    <property type="entry name" value="PKS_PP_betabranch"/>
    <property type="match status" value="1"/>
</dbReference>
<dbReference type="EMBL" id="AHDJ01000066">
    <property type="protein sequence ID" value="EJQ37418.1"/>
    <property type="molecule type" value="Genomic_DNA"/>
</dbReference>
<dbReference type="InterPro" id="IPR014031">
    <property type="entry name" value="Ketoacyl_synth_C"/>
</dbReference>
<evidence type="ECO:0000259" key="10">
    <source>
        <dbReference type="PROSITE" id="PS52004"/>
    </source>
</evidence>
<evidence type="ECO:0000256" key="6">
    <source>
        <dbReference type="ARBA" id="ARBA00022679"/>
    </source>
</evidence>
<dbReference type="SMART" id="SM00825">
    <property type="entry name" value="PKS_KS"/>
    <property type="match status" value="1"/>
</dbReference>
<keyword evidence="7" id="KW-0521">NADP</keyword>
<accession>J7WZR4</accession>
<dbReference type="GO" id="GO:0071770">
    <property type="term" value="P:DIM/DIP cell wall layer assembly"/>
    <property type="evidence" value="ECO:0007669"/>
    <property type="project" value="TreeGrafter"/>
</dbReference>
<dbReference type="HOGENOM" id="CLU_003197_1_0_9"/>
<dbReference type="InterPro" id="IPR020841">
    <property type="entry name" value="PKS_Beta-ketoAc_synthase_dom"/>
</dbReference>
<feature type="non-terminal residue" evidence="12">
    <location>
        <position position="1334"/>
    </location>
</feature>
<dbReference type="UniPathway" id="UPA01003"/>
<evidence type="ECO:0000256" key="2">
    <source>
        <dbReference type="ARBA" id="ARBA00003299"/>
    </source>
</evidence>
<comment type="caution">
    <text evidence="12">The sequence shown here is derived from an EMBL/GenBank/DDBJ whole genome shotgun (WGS) entry which is preliminary data.</text>
</comment>
<evidence type="ECO:0000259" key="11">
    <source>
        <dbReference type="PROSITE" id="PS52019"/>
    </source>
</evidence>
<dbReference type="Gene3D" id="1.10.1200.10">
    <property type="entry name" value="ACP-like"/>
    <property type="match status" value="1"/>
</dbReference>
<evidence type="ECO:0000256" key="5">
    <source>
        <dbReference type="ARBA" id="ARBA00022553"/>
    </source>
</evidence>
<feature type="region of interest" description="C-terminal hotdog fold" evidence="8">
    <location>
        <begin position="131"/>
        <end position="286"/>
    </location>
</feature>
<dbReference type="SUPFAM" id="SSF47336">
    <property type="entry name" value="ACP-like"/>
    <property type="match status" value="1"/>
</dbReference>
<evidence type="ECO:0000256" key="1">
    <source>
        <dbReference type="ARBA" id="ARBA00001957"/>
    </source>
</evidence>
<dbReference type="FunFam" id="3.40.47.10:FF:000019">
    <property type="entry name" value="Polyketide synthase type I"/>
    <property type="match status" value="1"/>
</dbReference>
<name>J7WZR4_BACCE</name>
<evidence type="ECO:0000313" key="13">
    <source>
        <dbReference type="Proteomes" id="UP000006600"/>
    </source>
</evidence>
<dbReference type="GO" id="GO:0005737">
    <property type="term" value="C:cytoplasm"/>
    <property type="evidence" value="ECO:0007669"/>
    <property type="project" value="TreeGrafter"/>
</dbReference>
<dbReference type="InterPro" id="IPR016039">
    <property type="entry name" value="Thiolase-like"/>
</dbReference>
<dbReference type="InterPro" id="IPR036736">
    <property type="entry name" value="ACP-like_sf"/>
</dbReference>
<dbReference type="Gene3D" id="3.10.129.110">
    <property type="entry name" value="Polyketide synthase dehydratase"/>
    <property type="match status" value="1"/>
</dbReference>
<dbReference type="InterPro" id="IPR032821">
    <property type="entry name" value="PKS_assoc"/>
</dbReference>
<dbReference type="Pfam" id="PF21089">
    <property type="entry name" value="PKS_DH_N"/>
    <property type="match status" value="1"/>
</dbReference>
<dbReference type="InterPro" id="IPR049552">
    <property type="entry name" value="PKS_DH_N"/>
</dbReference>
<feature type="active site" description="Proton donor; for dehydratase activity" evidence="8">
    <location>
        <position position="193"/>
    </location>
</feature>
<dbReference type="InterPro" id="IPR042104">
    <property type="entry name" value="PKS_dehydratase_sf"/>
</dbReference>
<dbReference type="Pfam" id="PF14765">
    <property type="entry name" value="PS-DH"/>
    <property type="match status" value="1"/>
</dbReference>
<evidence type="ECO:0000256" key="7">
    <source>
        <dbReference type="ARBA" id="ARBA00022857"/>
    </source>
</evidence>
<dbReference type="InterPro" id="IPR036291">
    <property type="entry name" value="NAD(P)-bd_dom_sf"/>
</dbReference>
<dbReference type="Pfam" id="PF00109">
    <property type="entry name" value="ketoacyl-synt"/>
    <property type="match status" value="1"/>
</dbReference>
<feature type="domain" description="Ketosynthase family 3 (KS3)" evidence="10">
    <location>
        <begin position="874"/>
        <end position="1312"/>
    </location>
</feature>
<dbReference type="InterPro" id="IPR018201">
    <property type="entry name" value="Ketoacyl_synth_AS"/>
</dbReference>
<dbReference type="GO" id="GO:0006633">
    <property type="term" value="P:fatty acid biosynthetic process"/>
    <property type="evidence" value="ECO:0007669"/>
    <property type="project" value="InterPro"/>
</dbReference>
<dbReference type="InterPro" id="IPR057326">
    <property type="entry name" value="KR_dom"/>
</dbReference>
<dbReference type="InterPro" id="IPR050091">
    <property type="entry name" value="PKS_NRPS_Biosynth_Enz"/>
</dbReference>
<dbReference type="PROSITE" id="PS52004">
    <property type="entry name" value="KS3_2"/>
    <property type="match status" value="1"/>
</dbReference>
<gene>
    <name evidence="12" type="ORF">IEE_05226</name>
</gene>
<proteinExistence type="predicted"/>
<evidence type="ECO:0000256" key="4">
    <source>
        <dbReference type="ARBA" id="ARBA00022450"/>
    </source>
</evidence>
<dbReference type="InterPro" id="IPR009081">
    <property type="entry name" value="PP-bd_ACP"/>
</dbReference>
<evidence type="ECO:0000259" key="9">
    <source>
        <dbReference type="PROSITE" id="PS50075"/>
    </source>
</evidence>
<dbReference type="Gene3D" id="3.40.47.10">
    <property type="match status" value="1"/>
</dbReference>
<comment type="cofactor">
    <cofactor evidence="1">
        <name>pantetheine 4'-phosphate</name>
        <dbReference type="ChEBI" id="CHEBI:47942"/>
    </cofactor>
</comment>
<comment type="pathway">
    <text evidence="3">Antibiotic biosynthesis; bacillaene biosynthesis.</text>
</comment>
<dbReference type="Pfam" id="PF16197">
    <property type="entry name" value="KAsynt_C_assoc"/>
    <property type="match status" value="1"/>
</dbReference>
<dbReference type="Pfam" id="PF08659">
    <property type="entry name" value="KR"/>
    <property type="match status" value="1"/>
</dbReference>
<dbReference type="GO" id="GO:0004312">
    <property type="term" value="F:fatty acid synthase activity"/>
    <property type="evidence" value="ECO:0007669"/>
    <property type="project" value="TreeGrafter"/>
</dbReference>
<dbReference type="InterPro" id="IPR020807">
    <property type="entry name" value="PKS_DH"/>
</dbReference>
<sequence>MKFTQRFTSTFTGYEFFLADHVVKGKKILPGVAYLEMAYAAVKQIAVKEEAQIGIRLKNIVWIRPLIVGEQPLQVHLGLYLENNREFVYQVYSGSEEADSESILHSQGNAVLSLIEEAPTLNLIDLQTRCNQTTLSSSQCYELFQSMGIQYGLSYQGIEKVYVGESQVLAKLSLPSCISDTQNQFILHPSLLDAAFQATVGLMVESDVLPFSGIQHNKPVLPFALEELEIFSQCRSNMWALIRYSEGGSIGDKVQKLDIDLCDDKGIVCVQMRGFTSRMFEEAGDPSGSPVNDVMVLEPCWKEQAVNKKELSYDYSQHIVMVCETYDSFRGEITEKLQEGRCICFKSEQGSIDKRFQEYTVQAFEEIQKINQSKCKGPVCIQIVTSNQGKHHLISGLSGLLKTAQLENTKIIGQLIEVDPEETSAEIIEKLIENKCRPMDTHIRYLNGQRWVKEWGEMEISQKDESFSWKDHGVYVITGGTGGLGLIFAKEIVQQAKDVTLILTGRSSLNKDKQAKLKELEFRGARIDYRKVDVVKKEAVDGLIKSIKRDYGSINGIIHSAGVIKDSYILQKNIEELQDVLEPKVSGLVNLDEASKDLQLDFFVLFSSISGSLGNLGQADYSTANAFMDAYAKYRNTLVAAKKRQGQTLSFNWPLWKEGGMQVNKETERMMMQSMGMVPMSTQNGIKSFYQGLDFGKSQIMVVEGNLARISENLFTSKASLLKPKEEAVEFPVTEIDTDSLLEKVQVILVRKVSELLKVKVEDVDVDVELNDYGFDSVTLTELSNLLNKEYRLELTPTLFFEYSTIYEFSVYLIKEYDSIFASRFLAQKRVQTQLPVIKESVQEKEPNKIQSSRVARSVVSSVPAIPETADTTEETIAIVGMSGKFPMASNLDEFWGNISEGKDCIREIPKERWDWEKYYGDPTKEANKTNIKWGGFIDGVGEFDPTFFRISPREAELMDPQQRLLMTYVWKAIEDAGYSAQSLSGTNTAIFIGTTNSGYSELLSQANVEIEGYSSTGIVPSVGPNRMSYFLNIHGPSEPIETACSSSLVAIHRAMNAIKNGDCDTAIVGGVNTILSPEGHISFNKAGMLSEDGRCKTFSDKANGYVRGEGVGMLFLKKLKDAEKAGDHIYGVIRGTSENHGGRANSLTAPNPKAQAELLIKAYTKAGVDPKTITYIETHGTGTELGDPIEINGLKTAFKDLYQAEGLPPVAANPHCGLGSIKTNIGHLEVAAGIAGVIKVLLQLKYKRLVKNLHCDNVNPYIKLEGSPFYIVQENKEWKALTDVNGNDIPRRAGVSSFGFGGVNAHVVIEEYIPKDKEKSQVTVNSQNPAIIV</sequence>
<feature type="region of interest" description="N-terminal hotdog fold" evidence="8">
    <location>
        <begin position="1"/>
        <end position="117"/>
    </location>
</feature>
<dbReference type="GO" id="GO:0031177">
    <property type="term" value="F:phosphopantetheine binding"/>
    <property type="evidence" value="ECO:0007669"/>
    <property type="project" value="InterPro"/>
</dbReference>
<dbReference type="InterPro" id="IPR014030">
    <property type="entry name" value="Ketoacyl_synth_N"/>
</dbReference>
<dbReference type="SMART" id="SM00822">
    <property type="entry name" value="PKS_KR"/>
    <property type="match status" value="1"/>
</dbReference>
<dbReference type="PROSITE" id="PS52019">
    <property type="entry name" value="PKS_MFAS_DH"/>
    <property type="match status" value="1"/>
</dbReference>
<keyword evidence="5" id="KW-0597">Phosphoprotein</keyword>
<dbReference type="PROSITE" id="PS00606">
    <property type="entry name" value="KS3_1"/>
    <property type="match status" value="1"/>
</dbReference>
<dbReference type="SMART" id="SM00823">
    <property type="entry name" value="PKS_PP"/>
    <property type="match status" value="1"/>
</dbReference>
<dbReference type="Proteomes" id="UP000006600">
    <property type="component" value="Unassembled WGS sequence"/>
</dbReference>
<dbReference type="PROSITE" id="PS00012">
    <property type="entry name" value="PHOSPHOPANTETHEINE"/>
    <property type="match status" value="1"/>
</dbReference>
<dbReference type="InterPro" id="IPR020806">
    <property type="entry name" value="PKS_PP-bd"/>
</dbReference>
<dbReference type="PANTHER" id="PTHR43775">
    <property type="entry name" value="FATTY ACID SYNTHASE"/>
    <property type="match status" value="1"/>
</dbReference>
<feature type="active site" description="Proton acceptor; for dehydratase activity" evidence="8">
    <location>
        <position position="21"/>
    </location>
</feature>
<dbReference type="SUPFAM" id="SSF53901">
    <property type="entry name" value="Thiolase-like"/>
    <property type="match status" value="1"/>
</dbReference>
<feature type="domain" description="PKS/mFAS DH" evidence="11">
    <location>
        <begin position="1"/>
        <end position="286"/>
    </location>
</feature>
<dbReference type="CDD" id="cd00833">
    <property type="entry name" value="PKS"/>
    <property type="match status" value="1"/>
</dbReference>
<dbReference type="InterPro" id="IPR013968">
    <property type="entry name" value="PKS_KR"/>
</dbReference>
<dbReference type="InterPro" id="IPR049900">
    <property type="entry name" value="PKS_mFAS_DH"/>
</dbReference>
<evidence type="ECO:0000313" key="12">
    <source>
        <dbReference type="EMBL" id="EJQ37418.1"/>
    </source>
</evidence>
<dbReference type="GO" id="GO:0004315">
    <property type="term" value="F:3-oxoacyl-[acyl-carrier-protein] synthase activity"/>
    <property type="evidence" value="ECO:0007669"/>
    <property type="project" value="InterPro"/>
</dbReference>
<keyword evidence="4" id="KW-0596">Phosphopantetheine</keyword>
<dbReference type="RefSeq" id="WP_002107080.1">
    <property type="nucleotide sequence ID" value="NZ_JH791997.1"/>
</dbReference>
<dbReference type="PANTHER" id="PTHR43775:SF37">
    <property type="entry name" value="SI:DKEY-61P9.11"/>
    <property type="match status" value="1"/>
</dbReference>
<evidence type="ECO:0000256" key="3">
    <source>
        <dbReference type="ARBA" id="ARBA00004789"/>
    </source>
</evidence>
<dbReference type="Pfam" id="PF02801">
    <property type="entry name" value="Ketoacyl-synt_C"/>
    <property type="match status" value="1"/>
</dbReference>
<dbReference type="Pfam" id="PF00550">
    <property type="entry name" value="PP-binding"/>
    <property type="match status" value="1"/>
</dbReference>
<feature type="domain" description="Carrier" evidence="9">
    <location>
        <begin position="740"/>
        <end position="817"/>
    </location>
</feature>
<dbReference type="InterPro" id="IPR049551">
    <property type="entry name" value="PKS_DH_C"/>
</dbReference>
<keyword evidence="6" id="KW-0808">Transferase</keyword>
<dbReference type="Gene3D" id="3.40.50.720">
    <property type="entry name" value="NAD(P)-binding Rossmann-like Domain"/>
    <property type="match status" value="1"/>
</dbReference>
<dbReference type="SMART" id="SM00826">
    <property type="entry name" value="PKS_DH"/>
    <property type="match status" value="1"/>
</dbReference>
<organism evidence="12 13">
    <name type="scientific">Bacillus cereus BAG5X1-1</name>
    <dbReference type="NCBI Taxonomy" id="1053189"/>
    <lineage>
        <taxon>Bacteria</taxon>
        <taxon>Bacillati</taxon>
        <taxon>Bacillota</taxon>
        <taxon>Bacilli</taxon>
        <taxon>Bacillales</taxon>
        <taxon>Bacillaceae</taxon>
        <taxon>Bacillus</taxon>
        <taxon>Bacillus cereus group</taxon>
    </lineage>
</organism>
<protein>
    <submittedName>
        <fullName evidence="12">Uncharacterized protein</fullName>
    </submittedName>
</protein>
<dbReference type="InterPro" id="IPR006162">
    <property type="entry name" value="Ppantetheine_attach_site"/>
</dbReference>
<reference evidence="12 13" key="1">
    <citation type="submission" date="2012-04" db="EMBL/GenBank/DDBJ databases">
        <title>The Genome Sequence of Bacillus cereus BAG5X1-1.</title>
        <authorList>
            <consortium name="The Broad Institute Genome Sequencing Platform"/>
            <consortium name="The Broad Institute Genome Sequencing Center for Infectious Disease"/>
            <person name="Feldgarden M."/>
            <person name="Van der Auwera G.A."/>
            <person name="Mahillon J."/>
            <person name="Duprez V."/>
            <person name="Timmery S."/>
            <person name="Mattelet C."/>
            <person name="Dierick K."/>
            <person name="Sun M."/>
            <person name="Yu Z."/>
            <person name="Zhu L."/>
            <person name="Hu X."/>
            <person name="Shank E.B."/>
            <person name="Swiecicka I."/>
            <person name="Hansen B.M."/>
            <person name="Andrup L."/>
            <person name="Young S.K."/>
            <person name="Zeng Q."/>
            <person name="Gargeya S."/>
            <person name="Fitzgerald M."/>
            <person name="Haas B."/>
            <person name="Abouelleil A."/>
            <person name="Alvarado L."/>
            <person name="Arachchi H.M."/>
            <person name="Berlin A."/>
            <person name="Chapman S.B."/>
            <person name="Goldberg J."/>
            <person name="Griggs A."/>
            <person name="Gujja S."/>
            <person name="Hansen M."/>
            <person name="Howarth C."/>
            <person name="Imamovic A."/>
            <person name="Larimer J."/>
            <person name="McCowen C."/>
            <person name="Montmayeur A."/>
            <person name="Murphy C."/>
            <person name="Neiman D."/>
            <person name="Pearson M."/>
            <person name="Priest M."/>
            <person name="Roberts A."/>
            <person name="Saif S."/>
            <person name="Shea T."/>
            <person name="Sisk P."/>
            <person name="Sykes S."/>
            <person name="Wortman J."/>
            <person name="Nusbaum C."/>
            <person name="Birren B."/>
        </authorList>
    </citation>
    <scope>NUCLEOTIDE SEQUENCE [LARGE SCALE GENOMIC DNA]</scope>
    <source>
        <strain evidence="12 13">BAG5X1-1</strain>
    </source>
</reference>
<dbReference type="PROSITE" id="PS50075">
    <property type="entry name" value="CARRIER"/>
    <property type="match status" value="1"/>
</dbReference>
<dbReference type="CDD" id="cd08953">
    <property type="entry name" value="KR_2_SDR_x"/>
    <property type="match status" value="1"/>
</dbReference>
<dbReference type="GO" id="GO:0005886">
    <property type="term" value="C:plasma membrane"/>
    <property type="evidence" value="ECO:0007669"/>
    <property type="project" value="TreeGrafter"/>
</dbReference>
<dbReference type="SUPFAM" id="SSF51735">
    <property type="entry name" value="NAD(P)-binding Rossmann-fold domains"/>
    <property type="match status" value="1"/>
</dbReference>
<evidence type="ECO:0000256" key="8">
    <source>
        <dbReference type="PROSITE-ProRule" id="PRU01363"/>
    </source>
</evidence>
<comment type="function">
    <text evidence="2">Involved in some intermediate steps for the synthesis of the antibiotic polyketide bacillaene which is involved in secondary metabolism.</text>
</comment>